<comment type="caution">
    <text evidence="2">The sequence shown here is derived from an EMBL/GenBank/DDBJ whole genome shotgun (WGS) entry which is preliminary data.</text>
</comment>
<keyword evidence="3" id="KW-1185">Reference proteome</keyword>
<evidence type="ECO:0000256" key="1">
    <source>
        <dbReference type="SAM" id="Phobius"/>
    </source>
</evidence>
<dbReference type="InterPro" id="IPR009937">
    <property type="entry name" value="Phage_holin_3_6"/>
</dbReference>
<proteinExistence type="predicted"/>
<evidence type="ECO:0000313" key="3">
    <source>
        <dbReference type="Proteomes" id="UP000308705"/>
    </source>
</evidence>
<reference evidence="2 3" key="1">
    <citation type="submission" date="2019-04" db="EMBL/GenBank/DDBJ databases">
        <title>Herbidospora sp. NEAU-GS14.nov., a novel actinomycete isolated from soil.</title>
        <authorList>
            <person name="Han L."/>
        </authorList>
    </citation>
    <scope>NUCLEOTIDE SEQUENCE [LARGE SCALE GENOMIC DNA]</scope>
    <source>
        <strain evidence="2 3">NEAU-GS14</strain>
    </source>
</reference>
<organism evidence="2 3">
    <name type="scientific">Herbidospora galbida</name>
    <dbReference type="NCBI Taxonomy" id="2575442"/>
    <lineage>
        <taxon>Bacteria</taxon>
        <taxon>Bacillati</taxon>
        <taxon>Actinomycetota</taxon>
        <taxon>Actinomycetes</taxon>
        <taxon>Streptosporangiales</taxon>
        <taxon>Streptosporangiaceae</taxon>
        <taxon>Herbidospora</taxon>
    </lineage>
</organism>
<dbReference type="EMBL" id="SZQA01000006">
    <property type="protein sequence ID" value="TKK89499.1"/>
    <property type="molecule type" value="Genomic_DNA"/>
</dbReference>
<protein>
    <submittedName>
        <fullName evidence="2">Phage holin family protein</fullName>
    </submittedName>
</protein>
<feature type="transmembrane region" description="Helical" evidence="1">
    <location>
        <begin position="79"/>
        <end position="100"/>
    </location>
</feature>
<accession>A0A4U3ML60</accession>
<keyword evidence="1" id="KW-1133">Transmembrane helix</keyword>
<name>A0A4U3ML60_9ACTN</name>
<dbReference type="OrthoDB" id="3216929at2"/>
<gene>
    <name evidence="2" type="ORF">FDA94_08895</name>
</gene>
<dbReference type="RefSeq" id="WP_137246556.1">
    <property type="nucleotide sequence ID" value="NZ_SZQA01000006.1"/>
</dbReference>
<keyword evidence="1" id="KW-0812">Transmembrane</keyword>
<dbReference type="Proteomes" id="UP000308705">
    <property type="component" value="Unassembled WGS sequence"/>
</dbReference>
<dbReference type="InterPro" id="IPR036259">
    <property type="entry name" value="MFS_trans_sf"/>
</dbReference>
<dbReference type="SUPFAM" id="SSF103473">
    <property type="entry name" value="MFS general substrate transporter"/>
    <property type="match status" value="1"/>
</dbReference>
<keyword evidence="1" id="KW-0472">Membrane</keyword>
<sequence length="131" mass="14236">MTVPRREDRSLGELVGELGGDLSKLFRQEVELAKTEIREEASKAGKAAGMFGGAGFAGWMTALFLSLALVWALDSVIDAGWAAFIVAVLWGVAAAAMFVVGRNKMREVNPVPEQTVQTLKEDARWARDLKN</sequence>
<dbReference type="Pfam" id="PF07332">
    <property type="entry name" value="Phage_holin_3_6"/>
    <property type="match status" value="1"/>
</dbReference>
<evidence type="ECO:0000313" key="2">
    <source>
        <dbReference type="EMBL" id="TKK89499.1"/>
    </source>
</evidence>
<dbReference type="AlphaFoldDB" id="A0A4U3ML60"/>
<feature type="transmembrane region" description="Helical" evidence="1">
    <location>
        <begin position="48"/>
        <end position="73"/>
    </location>
</feature>